<proteinExistence type="inferred from homology"/>
<dbReference type="InterPro" id="IPR000873">
    <property type="entry name" value="AMP-dep_synth/lig_dom"/>
</dbReference>
<dbReference type="Proteomes" id="UP000310016">
    <property type="component" value="Unassembled WGS sequence"/>
</dbReference>
<dbReference type="InterPro" id="IPR042099">
    <property type="entry name" value="ANL_N_sf"/>
</dbReference>
<gene>
    <name evidence="6" type="ORF">FAZ21_19500</name>
</gene>
<comment type="similarity">
    <text evidence="2">Belongs to the ATP-dependent AMP-binding enzyme family.</text>
</comment>
<dbReference type="FunFam" id="3.40.50.980:FF:000002">
    <property type="entry name" value="Enterobactin synthetase component F"/>
    <property type="match status" value="1"/>
</dbReference>
<dbReference type="InterPro" id="IPR001242">
    <property type="entry name" value="Condensation_dom"/>
</dbReference>
<evidence type="ECO:0000313" key="7">
    <source>
        <dbReference type="Proteomes" id="UP000310016"/>
    </source>
</evidence>
<dbReference type="InterPro" id="IPR045851">
    <property type="entry name" value="AMP-bd_C_sf"/>
</dbReference>
<dbReference type="GO" id="GO:0047527">
    <property type="term" value="F:2,3-dihydroxybenzoate-serine ligase activity"/>
    <property type="evidence" value="ECO:0007669"/>
    <property type="project" value="TreeGrafter"/>
</dbReference>
<dbReference type="OrthoDB" id="6297021at2"/>
<dbReference type="FunFam" id="1.10.1200.10:FF:000005">
    <property type="entry name" value="Nonribosomal peptide synthetase 1"/>
    <property type="match status" value="1"/>
</dbReference>
<dbReference type="RefSeq" id="WP_136775103.1">
    <property type="nucleotide sequence ID" value="NZ_CP156074.1"/>
</dbReference>
<keyword evidence="3" id="KW-0596">Phosphopantetheine</keyword>
<dbReference type="GO" id="GO:0043041">
    <property type="term" value="P:amino acid activation for nonribosomal peptide biosynthetic process"/>
    <property type="evidence" value="ECO:0007669"/>
    <property type="project" value="TreeGrafter"/>
</dbReference>
<dbReference type="EMBL" id="SUMF01000052">
    <property type="protein sequence ID" value="TJZ63962.1"/>
    <property type="molecule type" value="Genomic_DNA"/>
</dbReference>
<dbReference type="NCBIfam" id="TIGR01733">
    <property type="entry name" value="AA-adenyl-dom"/>
    <property type="match status" value="1"/>
</dbReference>
<dbReference type="Pfam" id="PF00501">
    <property type="entry name" value="AMP-binding"/>
    <property type="match status" value="1"/>
</dbReference>
<dbReference type="FunFam" id="3.40.50.12780:FF:000012">
    <property type="entry name" value="Non-ribosomal peptide synthetase"/>
    <property type="match status" value="1"/>
</dbReference>
<dbReference type="Gene3D" id="1.10.1200.10">
    <property type="entry name" value="ACP-like"/>
    <property type="match status" value="1"/>
</dbReference>
<dbReference type="CDD" id="cd19531">
    <property type="entry name" value="LCL_NRPS-like"/>
    <property type="match status" value="1"/>
</dbReference>
<dbReference type="FunFam" id="3.40.50.980:FF:000001">
    <property type="entry name" value="Non-ribosomal peptide synthetase"/>
    <property type="match status" value="1"/>
</dbReference>
<evidence type="ECO:0000313" key="6">
    <source>
        <dbReference type="EMBL" id="TJZ63962.1"/>
    </source>
</evidence>
<name>A0A4U0PAP1_9NEIS</name>
<dbReference type="GO" id="GO:0009366">
    <property type="term" value="C:enterobactin synthetase complex"/>
    <property type="evidence" value="ECO:0007669"/>
    <property type="project" value="TreeGrafter"/>
</dbReference>
<keyword evidence="4" id="KW-0597">Phosphoprotein</keyword>
<dbReference type="Gene3D" id="3.40.50.12780">
    <property type="entry name" value="N-terminal domain of ligase-like"/>
    <property type="match status" value="1"/>
</dbReference>
<accession>A0A4U0PAP1</accession>
<comment type="cofactor">
    <cofactor evidence="1">
        <name>pantetheine 4'-phosphate</name>
        <dbReference type="ChEBI" id="CHEBI:47942"/>
    </cofactor>
</comment>
<dbReference type="Gene3D" id="3.30.559.30">
    <property type="entry name" value="Nonribosomal peptide synthetase, condensation domain"/>
    <property type="match status" value="1"/>
</dbReference>
<dbReference type="InterPro" id="IPR020845">
    <property type="entry name" value="AMP-binding_CS"/>
</dbReference>
<dbReference type="InterPro" id="IPR010071">
    <property type="entry name" value="AA_adenyl_dom"/>
</dbReference>
<dbReference type="AlphaFoldDB" id="A0A4U0PAP1"/>
<evidence type="ECO:0000256" key="3">
    <source>
        <dbReference type="ARBA" id="ARBA00022450"/>
    </source>
</evidence>
<dbReference type="FunFam" id="3.30.300.30:FF:000010">
    <property type="entry name" value="Enterobactin synthetase component F"/>
    <property type="match status" value="1"/>
</dbReference>
<dbReference type="Pfam" id="PF00668">
    <property type="entry name" value="Condensation"/>
    <property type="match status" value="1"/>
</dbReference>
<dbReference type="GO" id="GO:0009239">
    <property type="term" value="P:enterobactin biosynthetic process"/>
    <property type="evidence" value="ECO:0007669"/>
    <property type="project" value="TreeGrafter"/>
</dbReference>
<dbReference type="GO" id="GO:0031177">
    <property type="term" value="F:phosphopantetheine binding"/>
    <property type="evidence" value="ECO:0007669"/>
    <property type="project" value="InterPro"/>
</dbReference>
<dbReference type="GO" id="GO:0005829">
    <property type="term" value="C:cytosol"/>
    <property type="evidence" value="ECO:0007669"/>
    <property type="project" value="TreeGrafter"/>
</dbReference>
<evidence type="ECO:0000259" key="5">
    <source>
        <dbReference type="PROSITE" id="PS50075"/>
    </source>
</evidence>
<dbReference type="InterPro" id="IPR036736">
    <property type="entry name" value="ACP-like_sf"/>
</dbReference>
<evidence type="ECO:0000256" key="1">
    <source>
        <dbReference type="ARBA" id="ARBA00001957"/>
    </source>
</evidence>
<keyword evidence="7" id="KW-1185">Reference proteome</keyword>
<dbReference type="Pfam" id="PF13193">
    <property type="entry name" value="AMP-binding_C"/>
    <property type="match status" value="1"/>
</dbReference>
<dbReference type="FunFam" id="2.30.38.10:FF:000001">
    <property type="entry name" value="Non-ribosomal peptide synthetase PvdI"/>
    <property type="match status" value="1"/>
</dbReference>
<dbReference type="InterPro" id="IPR020806">
    <property type="entry name" value="PKS_PP-bd"/>
</dbReference>
<dbReference type="PANTHER" id="PTHR45527:SF14">
    <property type="entry name" value="PLIPASTATIN SYNTHASE SUBUNIT B"/>
    <property type="match status" value="1"/>
</dbReference>
<dbReference type="SUPFAM" id="SSF52777">
    <property type="entry name" value="CoA-dependent acyltransferases"/>
    <property type="match status" value="2"/>
</dbReference>
<dbReference type="SUPFAM" id="SSF47336">
    <property type="entry name" value="ACP-like"/>
    <property type="match status" value="1"/>
</dbReference>
<evidence type="ECO:0000256" key="2">
    <source>
        <dbReference type="ARBA" id="ARBA00006432"/>
    </source>
</evidence>
<dbReference type="SUPFAM" id="SSF56801">
    <property type="entry name" value="Acetyl-CoA synthetase-like"/>
    <property type="match status" value="1"/>
</dbReference>
<dbReference type="CDD" id="cd17643">
    <property type="entry name" value="A_NRPS_Cytc1-like"/>
    <property type="match status" value="1"/>
</dbReference>
<dbReference type="InterPro" id="IPR025110">
    <property type="entry name" value="AMP-bd_C"/>
</dbReference>
<dbReference type="Gene3D" id="3.30.559.10">
    <property type="entry name" value="Chloramphenicol acetyltransferase-like domain"/>
    <property type="match status" value="1"/>
</dbReference>
<sequence length="1119" mass="122572">MSETHDLSERRARLSDAQRALLAQRLRGGATPAPTVARIERRTARDSAPASFAQQRQWLLWKMDPDSAAYHLSGGLHFDGALDAAALARALRALIERHESLRTVFAEDEAGALTQRLLPPAADVLHRIDLDALPEARRQVAVADETRRLCATPFDLEHGPLLRLSLLRLDAGRHRLLVVMHHIVSDGWSTQLILDELAELYRAECEARPARLPELRVQYLDYAPWQRCLLDDGERQRQLAWWRAQLGEAQPVLQLPVDHPRRADGRYRQAQVSAQLPATLGQALRERAQAEGATLYMLLLTGFQALLYRHTGQTDLRIGVPTANRHHADTAGIVGFFVNTQVLRAQLAARTTLAQLLAKTRDAALGAQAHPDLPFEQLVEALQPTRIWGVSPLFQVVFNHLRHDRRALADWPALRVERLELEQPAAQFELTLQTFEDEAGQVELQFKYAAELFEPATIERWAQHYVRLLAALADQPAQAVDDVDLLASDEAAMLRTWGDARDTSTEQPPLHRLFARHAANAPDAPALACGDTRLSYGELNARANRLAHRLIALGVGPEVRVGVAVERSVELVVGLLAILKAGGAYVPLDPAYPQERLDYMAGDSGIALLLTQHDLASRFARDGAVPVLALDTLDLAAEPATDPAVAVHGGNLAYVIYTSGSTGRPKGAQLCHDNVTRLLSATAPWFAFGPDDSWTLFHSYAFDFSVWEIFGALCTGGRLVVVPYWISRAPEDFLALLARERITVLNQTPSAFAQLIHALPAGDSSALGLRHVIFGGEALEPESLRPWFDRFGDAAPQLINMYGITETTVHVTFRRITRADLGQARSPVGVAIPDLGIRVLDGALNPVPVGVPGELYVSGAGLARGYLDRPALSAERFIADPFASDGGRLYRSGDLARWNTSGELEYLGRIDHQLKIRGFRIELGEIEAQLLAQPQVREAVVLARDGAAGLELVAYMSPQHGQSPDAAMLRGALAQVLPDYMVPARFVVLDALPLNANGKVDRKALPEPGAVERVYAPPQGDVEPVLAAIWAEVLGLARVGRDDHFFELGGHSLAVLQVQTRVQQRLGAKVPLPNYFRQPRLADLAATLAAARAGDRDADADAAARMRALLDTLEDEHPA</sequence>
<dbReference type="InterPro" id="IPR009081">
    <property type="entry name" value="PP-bd_ACP"/>
</dbReference>
<dbReference type="SMART" id="SM00823">
    <property type="entry name" value="PKS_PP"/>
    <property type="match status" value="1"/>
</dbReference>
<organism evidence="6 7">
    <name type="scientific">Chitiniphilus eburneus</name>
    <dbReference type="NCBI Taxonomy" id="2571148"/>
    <lineage>
        <taxon>Bacteria</taxon>
        <taxon>Pseudomonadati</taxon>
        <taxon>Pseudomonadota</taxon>
        <taxon>Betaproteobacteria</taxon>
        <taxon>Neisseriales</taxon>
        <taxon>Chitinibacteraceae</taxon>
        <taxon>Chitiniphilus</taxon>
    </lineage>
</organism>
<dbReference type="PANTHER" id="PTHR45527">
    <property type="entry name" value="NONRIBOSOMAL PEPTIDE SYNTHETASE"/>
    <property type="match status" value="1"/>
</dbReference>
<dbReference type="Gene3D" id="3.30.300.30">
    <property type="match status" value="1"/>
</dbReference>
<dbReference type="Pfam" id="PF00550">
    <property type="entry name" value="PP-binding"/>
    <property type="match status" value="1"/>
</dbReference>
<reference evidence="6 7" key="1">
    <citation type="submission" date="2019-04" db="EMBL/GenBank/DDBJ databases">
        <title>Chitiniphilus eburnea sp. nov., a novel chitinolytic bacterium isolated from aquaculture sludge.</title>
        <authorList>
            <person name="Sheng M."/>
        </authorList>
    </citation>
    <scope>NUCLEOTIDE SEQUENCE [LARGE SCALE GENOMIC DNA]</scope>
    <source>
        <strain evidence="6 7">HX-2-15</strain>
    </source>
</reference>
<feature type="domain" description="Carrier" evidence="5">
    <location>
        <begin position="1017"/>
        <end position="1092"/>
    </location>
</feature>
<dbReference type="PROSITE" id="PS00455">
    <property type="entry name" value="AMP_BINDING"/>
    <property type="match status" value="1"/>
</dbReference>
<protein>
    <submittedName>
        <fullName evidence="6">Amino acid adenylation domain-containing protein</fullName>
    </submittedName>
</protein>
<comment type="caution">
    <text evidence="6">The sequence shown here is derived from an EMBL/GenBank/DDBJ whole genome shotgun (WGS) entry which is preliminary data.</text>
</comment>
<dbReference type="PROSITE" id="PS50075">
    <property type="entry name" value="CARRIER"/>
    <property type="match status" value="1"/>
</dbReference>
<dbReference type="InterPro" id="IPR023213">
    <property type="entry name" value="CAT-like_dom_sf"/>
</dbReference>
<evidence type="ECO:0000256" key="4">
    <source>
        <dbReference type="ARBA" id="ARBA00022553"/>
    </source>
</evidence>